<keyword evidence="2" id="KW-1185">Reference proteome</keyword>
<dbReference type="STRING" id="1859473.BG261_05565"/>
<name>A0A1E8GLI5_9LACT</name>
<reference evidence="2" key="1">
    <citation type="submission" date="2016-09" db="EMBL/GenBank/DDBJ databases">
        <title>Draft genome sequence of a novel species of the family Streptococcaceae isolated from flowers.</title>
        <authorList>
            <person name="Chuah L.-O."/>
            <person name="Yap K.-P."/>
            <person name="Thong K.L."/>
            <person name="Liong M.T."/>
            <person name="Ahmad R."/>
            <person name="Rusul G."/>
        </authorList>
    </citation>
    <scope>NUCLEOTIDE SEQUENCE [LARGE SCALE GENOMIC DNA]</scope>
    <source>
        <strain evidence="2">DF1</strain>
    </source>
</reference>
<dbReference type="AlphaFoldDB" id="A0A1E8GLI5"/>
<protein>
    <recommendedName>
        <fullName evidence="3">DUF5067 domain-containing protein</fullName>
    </recommendedName>
</protein>
<gene>
    <name evidence="1" type="ORF">BG261_05565</name>
</gene>
<comment type="caution">
    <text evidence="1">The sequence shown here is derived from an EMBL/GenBank/DDBJ whole genome shotgun (WGS) entry which is preliminary data.</text>
</comment>
<proteinExistence type="predicted"/>
<evidence type="ECO:0000313" key="2">
    <source>
        <dbReference type="Proteomes" id="UP000178622"/>
    </source>
</evidence>
<dbReference type="EMBL" id="MKIR01000023">
    <property type="protein sequence ID" value="OFI48856.1"/>
    <property type="molecule type" value="Genomic_DNA"/>
</dbReference>
<accession>A0A1E8GLI5</accession>
<organism evidence="1 2">
    <name type="scientific">Floricoccus tropicus</name>
    <dbReference type="NCBI Taxonomy" id="1859473"/>
    <lineage>
        <taxon>Bacteria</taxon>
        <taxon>Bacillati</taxon>
        <taxon>Bacillota</taxon>
        <taxon>Bacilli</taxon>
        <taxon>Lactobacillales</taxon>
        <taxon>Streptococcaceae</taxon>
        <taxon>Floricoccus</taxon>
    </lineage>
</organism>
<sequence>MKKYITLGLTLLLSLLIISGCGNKNIINLSSEKEIRINDFKIQPKEAEIKDDNLIVTLDWSFGNNDDSMKKQKFIQSGILFFAEQDGENLASDIKDANMYTETYETNKSTIRPSFKLKNKNNTVKITLSKDGNTSATESFEINLKK</sequence>
<evidence type="ECO:0000313" key="1">
    <source>
        <dbReference type="EMBL" id="OFI48856.1"/>
    </source>
</evidence>
<dbReference type="Proteomes" id="UP000178622">
    <property type="component" value="Unassembled WGS sequence"/>
</dbReference>
<dbReference type="RefSeq" id="WP_070792789.1">
    <property type="nucleotide sequence ID" value="NZ_MKIR01000023.1"/>
</dbReference>
<evidence type="ECO:0008006" key="3">
    <source>
        <dbReference type="Google" id="ProtNLM"/>
    </source>
</evidence>
<dbReference type="PROSITE" id="PS51257">
    <property type="entry name" value="PROKAR_LIPOPROTEIN"/>
    <property type="match status" value="1"/>
</dbReference>